<dbReference type="InterPro" id="IPR013563">
    <property type="entry name" value="Oligopep_ABC_C"/>
</dbReference>
<dbReference type="NCBIfam" id="TIGR01727">
    <property type="entry name" value="oligo_HPY"/>
    <property type="match status" value="1"/>
</dbReference>
<evidence type="ECO:0000256" key="2">
    <source>
        <dbReference type="ARBA" id="ARBA00005417"/>
    </source>
</evidence>
<dbReference type="Pfam" id="PF08352">
    <property type="entry name" value="oligo_HPY"/>
    <property type="match status" value="1"/>
</dbReference>
<name>A0A9D0ZK66_9FIRM</name>
<dbReference type="InterPro" id="IPR017871">
    <property type="entry name" value="ABC_transporter-like_CS"/>
</dbReference>
<proteinExistence type="inferred from homology"/>
<dbReference type="GO" id="GO:0015833">
    <property type="term" value="P:peptide transport"/>
    <property type="evidence" value="ECO:0007669"/>
    <property type="project" value="InterPro"/>
</dbReference>
<evidence type="ECO:0000256" key="5">
    <source>
        <dbReference type="ARBA" id="ARBA00022741"/>
    </source>
</evidence>
<dbReference type="PANTHER" id="PTHR43297:SF2">
    <property type="entry name" value="DIPEPTIDE TRANSPORT ATP-BINDING PROTEIN DPPD"/>
    <property type="match status" value="1"/>
</dbReference>
<dbReference type="EMBL" id="DVFZ01000024">
    <property type="protein sequence ID" value="HIQ81895.1"/>
    <property type="molecule type" value="Genomic_DNA"/>
</dbReference>
<dbReference type="Gene3D" id="3.40.50.300">
    <property type="entry name" value="P-loop containing nucleotide triphosphate hydrolases"/>
    <property type="match status" value="1"/>
</dbReference>
<dbReference type="PROSITE" id="PS00211">
    <property type="entry name" value="ABC_TRANSPORTER_1"/>
    <property type="match status" value="1"/>
</dbReference>
<dbReference type="FunFam" id="3.40.50.300:FF:000016">
    <property type="entry name" value="Oligopeptide ABC transporter ATP-binding component"/>
    <property type="match status" value="1"/>
</dbReference>
<dbReference type="Pfam" id="PF00005">
    <property type="entry name" value="ABC_tran"/>
    <property type="match status" value="1"/>
</dbReference>
<keyword evidence="7" id="KW-0472">Membrane</keyword>
<evidence type="ECO:0000313" key="10">
    <source>
        <dbReference type="Proteomes" id="UP000824260"/>
    </source>
</evidence>
<dbReference type="InterPro" id="IPR003593">
    <property type="entry name" value="AAA+_ATPase"/>
</dbReference>
<comment type="subcellular location">
    <subcellularLocation>
        <location evidence="1">Cell membrane</location>
        <topology evidence="1">Peripheral membrane protein</topology>
    </subcellularLocation>
</comment>
<reference evidence="9" key="1">
    <citation type="submission" date="2020-10" db="EMBL/GenBank/DDBJ databases">
        <authorList>
            <person name="Gilroy R."/>
        </authorList>
    </citation>
    <scope>NUCLEOTIDE SEQUENCE</scope>
    <source>
        <strain evidence="9">ChiSjej6B24-2974</strain>
    </source>
</reference>
<keyword evidence="5" id="KW-0547">Nucleotide-binding</keyword>
<dbReference type="PANTHER" id="PTHR43297">
    <property type="entry name" value="OLIGOPEPTIDE TRANSPORT ATP-BINDING PROTEIN APPD"/>
    <property type="match status" value="1"/>
</dbReference>
<dbReference type="SMART" id="SM00382">
    <property type="entry name" value="AAA"/>
    <property type="match status" value="1"/>
</dbReference>
<sequence>MDSNIILSVRDLDVKFTLRGQTLHAVRGASLDVYEGESLAIVGESGSGKSVFVKTFMGLLDANGFISGGEILYNGADLTKYRTDRDWLKIRGREIAMVLQDPMTSLNPLKSIGKQIEEAVKLHQGLRGAAAKRAVLEVLQDVGIDDPERRYRQYPHEFSGGMRQRVVIAIAVACRPKILICDEPTTALDVTIQAQILDLIKQLQKKHHLTTIYITHDLGVVANVADRIAVMYAGGIVEVGTCEEVFYDPRHPYTWALLSSLPQLGVKGEPLFSIQGTPPNLFHEVKGDAFAPRNPQALKIDFLLDPPFFEVSPTHKARTWLLDPRAPKVDKPRIIASREGRK</sequence>
<comment type="similarity">
    <text evidence="2">Belongs to the ABC transporter superfamily.</text>
</comment>
<dbReference type="InterPro" id="IPR003439">
    <property type="entry name" value="ABC_transporter-like_ATP-bd"/>
</dbReference>
<dbReference type="InterPro" id="IPR050388">
    <property type="entry name" value="ABC_Ni/Peptide_Import"/>
</dbReference>
<dbReference type="CDD" id="cd03257">
    <property type="entry name" value="ABC_NikE_OppD_transporters"/>
    <property type="match status" value="1"/>
</dbReference>
<evidence type="ECO:0000256" key="4">
    <source>
        <dbReference type="ARBA" id="ARBA00022475"/>
    </source>
</evidence>
<dbReference type="PROSITE" id="PS50893">
    <property type="entry name" value="ABC_TRANSPORTER_2"/>
    <property type="match status" value="1"/>
</dbReference>
<feature type="domain" description="ABC transporter" evidence="8">
    <location>
        <begin position="9"/>
        <end position="258"/>
    </location>
</feature>
<accession>A0A9D0ZK66</accession>
<organism evidence="9 10">
    <name type="scientific">Candidatus Pullichristensenella stercorigallinarum</name>
    <dbReference type="NCBI Taxonomy" id="2840909"/>
    <lineage>
        <taxon>Bacteria</taxon>
        <taxon>Bacillati</taxon>
        <taxon>Bacillota</taxon>
        <taxon>Clostridia</taxon>
        <taxon>Candidatus Pullichristensenella</taxon>
    </lineage>
</organism>
<evidence type="ECO:0000313" key="9">
    <source>
        <dbReference type="EMBL" id="HIQ81895.1"/>
    </source>
</evidence>
<dbReference type="SUPFAM" id="SSF52540">
    <property type="entry name" value="P-loop containing nucleoside triphosphate hydrolases"/>
    <property type="match status" value="1"/>
</dbReference>
<keyword evidence="3" id="KW-0813">Transport</keyword>
<protein>
    <submittedName>
        <fullName evidence="9">ABC transporter ATP-binding protein</fullName>
    </submittedName>
</protein>
<dbReference type="Proteomes" id="UP000824260">
    <property type="component" value="Unassembled WGS sequence"/>
</dbReference>
<dbReference type="AlphaFoldDB" id="A0A9D0ZK66"/>
<keyword evidence="6 9" id="KW-0067">ATP-binding</keyword>
<evidence type="ECO:0000256" key="3">
    <source>
        <dbReference type="ARBA" id="ARBA00022448"/>
    </source>
</evidence>
<evidence type="ECO:0000256" key="6">
    <source>
        <dbReference type="ARBA" id="ARBA00022840"/>
    </source>
</evidence>
<dbReference type="GO" id="GO:0005524">
    <property type="term" value="F:ATP binding"/>
    <property type="evidence" value="ECO:0007669"/>
    <property type="project" value="UniProtKB-KW"/>
</dbReference>
<evidence type="ECO:0000256" key="7">
    <source>
        <dbReference type="ARBA" id="ARBA00023136"/>
    </source>
</evidence>
<gene>
    <name evidence="9" type="ORF">IAA52_02205</name>
</gene>
<evidence type="ECO:0000256" key="1">
    <source>
        <dbReference type="ARBA" id="ARBA00004202"/>
    </source>
</evidence>
<comment type="caution">
    <text evidence="9">The sequence shown here is derived from an EMBL/GenBank/DDBJ whole genome shotgun (WGS) entry which is preliminary data.</text>
</comment>
<reference evidence="9" key="2">
    <citation type="journal article" date="2021" name="PeerJ">
        <title>Extensive microbial diversity within the chicken gut microbiome revealed by metagenomics and culture.</title>
        <authorList>
            <person name="Gilroy R."/>
            <person name="Ravi A."/>
            <person name="Getino M."/>
            <person name="Pursley I."/>
            <person name="Horton D.L."/>
            <person name="Alikhan N.F."/>
            <person name="Baker D."/>
            <person name="Gharbi K."/>
            <person name="Hall N."/>
            <person name="Watson M."/>
            <person name="Adriaenssens E.M."/>
            <person name="Foster-Nyarko E."/>
            <person name="Jarju S."/>
            <person name="Secka A."/>
            <person name="Antonio M."/>
            <person name="Oren A."/>
            <person name="Chaudhuri R.R."/>
            <person name="La Ragione R."/>
            <person name="Hildebrand F."/>
            <person name="Pallen M.J."/>
        </authorList>
    </citation>
    <scope>NUCLEOTIDE SEQUENCE</scope>
    <source>
        <strain evidence="9">ChiSjej6B24-2974</strain>
    </source>
</reference>
<evidence type="ECO:0000259" key="8">
    <source>
        <dbReference type="PROSITE" id="PS50893"/>
    </source>
</evidence>
<keyword evidence="4" id="KW-1003">Cell membrane</keyword>
<dbReference type="GO" id="GO:0005886">
    <property type="term" value="C:plasma membrane"/>
    <property type="evidence" value="ECO:0007669"/>
    <property type="project" value="UniProtKB-SubCell"/>
</dbReference>
<dbReference type="InterPro" id="IPR027417">
    <property type="entry name" value="P-loop_NTPase"/>
</dbReference>
<dbReference type="GO" id="GO:0016887">
    <property type="term" value="F:ATP hydrolysis activity"/>
    <property type="evidence" value="ECO:0007669"/>
    <property type="project" value="InterPro"/>
</dbReference>